<dbReference type="SUPFAM" id="SSF46689">
    <property type="entry name" value="Homeodomain-like"/>
    <property type="match status" value="1"/>
</dbReference>
<comment type="caution">
    <text evidence="2">The sequence shown here is derived from an EMBL/GenBank/DDBJ whole genome shotgun (WGS) entry which is preliminary data.</text>
</comment>
<reference evidence="2" key="1">
    <citation type="submission" date="2021-06" db="EMBL/GenBank/DDBJ databases">
        <authorList>
            <person name="Kallberg Y."/>
            <person name="Tangrot J."/>
            <person name="Rosling A."/>
        </authorList>
    </citation>
    <scope>NUCLEOTIDE SEQUENCE</scope>
    <source>
        <strain evidence="2">IA702</strain>
    </source>
</reference>
<name>A0A9N8WHM7_9GLOM</name>
<dbReference type="Gene3D" id="1.10.10.60">
    <property type="entry name" value="Homeodomain-like"/>
    <property type="match status" value="1"/>
</dbReference>
<dbReference type="EMBL" id="CAJVPJ010000168">
    <property type="protein sequence ID" value="CAG8489449.1"/>
    <property type="molecule type" value="Genomic_DNA"/>
</dbReference>
<evidence type="ECO:0000313" key="3">
    <source>
        <dbReference type="Proteomes" id="UP000789572"/>
    </source>
</evidence>
<evidence type="ECO:0000313" key="2">
    <source>
        <dbReference type="EMBL" id="CAG8489449.1"/>
    </source>
</evidence>
<dbReference type="InterPro" id="IPR009057">
    <property type="entry name" value="Homeodomain-like_sf"/>
</dbReference>
<evidence type="ECO:0000259" key="1">
    <source>
        <dbReference type="SMART" id="SM00717"/>
    </source>
</evidence>
<proteinExistence type="predicted"/>
<gene>
    <name evidence="2" type="ORF">POCULU_LOCUS1986</name>
</gene>
<accession>A0A9N8WHM7</accession>
<protein>
    <submittedName>
        <fullName evidence="2">8270_t:CDS:1</fullName>
    </submittedName>
</protein>
<dbReference type="AlphaFoldDB" id="A0A9N8WHM7"/>
<feature type="domain" description="Myb-like" evidence="1">
    <location>
        <begin position="58"/>
        <end position="108"/>
    </location>
</feature>
<sequence>MGKPESQVHECKQHWVKQMRLKFCVRPDDEITKELINADGTLNQKYFHPPEGWQPGKPKCPWTDNERALLVQGIEKYGIGHFREIQKEFLPDWTVRDLRIKSMRLMGRRSLIR</sequence>
<keyword evidence="3" id="KW-1185">Reference proteome</keyword>
<dbReference type="Proteomes" id="UP000789572">
    <property type="component" value="Unassembled WGS sequence"/>
</dbReference>
<dbReference type="SMART" id="SM00717">
    <property type="entry name" value="SANT"/>
    <property type="match status" value="1"/>
</dbReference>
<dbReference type="OrthoDB" id="608866at2759"/>
<organism evidence="2 3">
    <name type="scientific">Paraglomus occultum</name>
    <dbReference type="NCBI Taxonomy" id="144539"/>
    <lineage>
        <taxon>Eukaryota</taxon>
        <taxon>Fungi</taxon>
        <taxon>Fungi incertae sedis</taxon>
        <taxon>Mucoromycota</taxon>
        <taxon>Glomeromycotina</taxon>
        <taxon>Glomeromycetes</taxon>
        <taxon>Paraglomerales</taxon>
        <taxon>Paraglomeraceae</taxon>
        <taxon>Paraglomus</taxon>
    </lineage>
</organism>
<dbReference type="InterPro" id="IPR001005">
    <property type="entry name" value="SANT/Myb"/>
</dbReference>